<proteinExistence type="predicted"/>
<dbReference type="Gramene" id="mRNA:HanXRQr2_Chr17g0813351">
    <property type="protein sequence ID" value="CDS:HanXRQr2_Chr17g0813351.1"/>
    <property type="gene ID" value="HanXRQr2_Chr17g0813351"/>
</dbReference>
<name>A0A9K3GVB4_HELAN</name>
<protein>
    <submittedName>
        <fullName evidence="1">Uncharacterized protein</fullName>
    </submittedName>
</protein>
<dbReference type="AlphaFoldDB" id="A0A9K3GVB4"/>
<evidence type="ECO:0000313" key="1">
    <source>
        <dbReference type="EMBL" id="KAF5756328.1"/>
    </source>
</evidence>
<dbReference type="Proteomes" id="UP000215914">
    <property type="component" value="Unassembled WGS sequence"/>
</dbReference>
<dbReference type="EMBL" id="MNCJ02000332">
    <property type="protein sequence ID" value="KAF5756328.1"/>
    <property type="molecule type" value="Genomic_DNA"/>
</dbReference>
<organism evidence="1 2">
    <name type="scientific">Helianthus annuus</name>
    <name type="common">Common sunflower</name>
    <dbReference type="NCBI Taxonomy" id="4232"/>
    <lineage>
        <taxon>Eukaryota</taxon>
        <taxon>Viridiplantae</taxon>
        <taxon>Streptophyta</taxon>
        <taxon>Embryophyta</taxon>
        <taxon>Tracheophyta</taxon>
        <taxon>Spermatophyta</taxon>
        <taxon>Magnoliopsida</taxon>
        <taxon>eudicotyledons</taxon>
        <taxon>Gunneridae</taxon>
        <taxon>Pentapetalae</taxon>
        <taxon>asterids</taxon>
        <taxon>campanulids</taxon>
        <taxon>Asterales</taxon>
        <taxon>Asteraceae</taxon>
        <taxon>Asteroideae</taxon>
        <taxon>Heliantheae alliance</taxon>
        <taxon>Heliantheae</taxon>
        <taxon>Helianthus</taxon>
    </lineage>
</organism>
<accession>A0A9K3GVB4</accession>
<sequence length="69" mass="7663">MREMGKVGIIYQGVTSWAWGFGPKGFGSKAHSRPSGPLATGWLRVMVSSRSLDSHSYIYVLHTYNTLCK</sequence>
<reference evidence="1" key="1">
    <citation type="journal article" date="2017" name="Nature">
        <title>The sunflower genome provides insights into oil metabolism, flowering and Asterid evolution.</title>
        <authorList>
            <person name="Badouin H."/>
            <person name="Gouzy J."/>
            <person name="Grassa C.J."/>
            <person name="Murat F."/>
            <person name="Staton S.E."/>
            <person name="Cottret L."/>
            <person name="Lelandais-Briere C."/>
            <person name="Owens G.L."/>
            <person name="Carrere S."/>
            <person name="Mayjonade B."/>
            <person name="Legrand L."/>
            <person name="Gill N."/>
            <person name="Kane N.C."/>
            <person name="Bowers J.E."/>
            <person name="Hubner S."/>
            <person name="Bellec A."/>
            <person name="Berard A."/>
            <person name="Berges H."/>
            <person name="Blanchet N."/>
            <person name="Boniface M.C."/>
            <person name="Brunel D."/>
            <person name="Catrice O."/>
            <person name="Chaidir N."/>
            <person name="Claudel C."/>
            <person name="Donnadieu C."/>
            <person name="Faraut T."/>
            <person name="Fievet G."/>
            <person name="Helmstetter N."/>
            <person name="King M."/>
            <person name="Knapp S.J."/>
            <person name="Lai Z."/>
            <person name="Le Paslier M.C."/>
            <person name="Lippi Y."/>
            <person name="Lorenzon L."/>
            <person name="Mandel J.R."/>
            <person name="Marage G."/>
            <person name="Marchand G."/>
            <person name="Marquand E."/>
            <person name="Bret-Mestries E."/>
            <person name="Morien E."/>
            <person name="Nambeesan S."/>
            <person name="Nguyen T."/>
            <person name="Pegot-Espagnet P."/>
            <person name="Pouilly N."/>
            <person name="Raftis F."/>
            <person name="Sallet E."/>
            <person name="Schiex T."/>
            <person name="Thomas J."/>
            <person name="Vandecasteele C."/>
            <person name="Vares D."/>
            <person name="Vear F."/>
            <person name="Vautrin S."/>
            <person name="Crespi M."/>
            <person name="Mangin B."/>
            <person name="Burke J.M."/>
            <person name="Salse J."/>
            <person name="Munos S."/>
            <person name="Vincourt P."/>
            <person name="Rieseberg L.H."/>
            <person name="Langlade N.B."/>
        </authorList>
    </citation>
    <scope>NUCLEOTIDE SEQUENCE</scope>
    <source>
        <tissue evidence="1">Leaves</tissue>
    </source>
</reference>
<comment type="caution">
    <text evidence="1">The sequence shown here is derived from an EMBL/GenBank/DDBJ whole genome shotgun (WGS) entry which is preliminary data.</text>
</comment>
<keyword evidence="2" id="KW-1185">Reference proteome</keyword>
<gene>
    <name evidence="1" type="ORF">HanXRQr2_Chr17g0813351</name>
</gene>
<reference evidence="1" key="2">
    <citation type="submission" date="2020-06" db="EMBL/GenBank/DDBJ databases">
        <title>Helianthus annuus Genome sequencing and assembly Release 2.</title>
        <authorList>
            <person name="Gouzy J."/>
            <person name="Langlade N."/>
            <person name="Munos S."/>
        </authorList>
    </citation>
    <scope>NUCLEOTIDE SEQUENCE</scope>
    <source>
        <tissue evidence="1">Leaves</tissue>
    </source>
</reference>
<evidence type="ECO:0000313" key="2">
    <source>
        <dbReference type="Proteomes" id="UP000215914"/>
    </source>
</evidence>